<feature type="chain" id="PRO_5013003317" description="Lysine-specific metallo-endopeptidase domain-containing protein" evidence="1">
    <location>
        <begin position="18"/>
        <end position="300"/>
    </location>
</feature>
<organism evidence="2 3">
    <name type="scientific">Penicillium antarcticum</name>
    <dbReference type="NCBI Taxonomy" id="416450"/>
    <lineage>
        <taxon>Eukaryota</taxon>
        <taxon>Fungi</taxon>
        <taxon>Dikarya</taxon>
        <taxon>Ascomycota</taxon>
        <taxon>Pezizomycotina</taxon>
        <taxon>Eurotiomycetes</taxon>
        <taxon>Eurotiomycetidae</taxon>
        <taxon>Eurotiales</taxon>
        <taxon>Aspergillaceae</taxon>
        <taxon>Penicillium</taxon>
    </lineage>
</organism>
<dbReference type="AlphaFoldDB" id="A0A1V6PSJ5"/>
<evidence type="ECO:0008006" key="4">
    <source>
        <dbReference type="Google" id="ProtNLM"/>
    </source>
</evidence>
<proteinExistence type="predicted"/>
<feature type="signal peptide" evidence="1">
    <location>
        <begin position="1"/>
        <end position="17"/>
    </location>
</feature>
<dbReference type="EMBL" id="MDYN01000042">
    <property type="protein sequence ID" value="OQD79913.1"/>
    <property type="molecule type" value="Genomic_DNA"/>
</dbReference>
<sequence length="300" mass="33063">MKLLTALLLGVASQSLAYNIHGSCDCGNHRMDIRQAMEEAKSVLQWSSQTGTACAMWERMHETGDEPTSMYETCKDQGRRSILDDFFGDHGATAYEAIVNALGPAAKVPGDYSESVDRLTVVCGDGHLNKITTGVYRDRDRGYADVRFNPAPGPNQTPCDVVHAIAYHTNDGNVVMLCNKPSTGVNQQATFSQLNTRDVRGKNVDLLSKTISAVFTHELIHAGNFDQFPRDLGGGQAEVYNYAGCKSLVNEDTKWKNCDTFAIIARLFYLNNYYSADGLLKALPNKYRPTNPNEPPTVPR</sequence>
<dbReference type="InterPro" id="IPR024079">
    <property type="entry name" value="MetalloPept_cat_dom_sf"/>
</dbReference>
<dbReference type="OrthoDB" id="4314619at2759"/>
<protein>
    <recommendedName>
        <fullName evidence="4">Lysine-specific metallo-endopeptidase domain-containing protein</fullName>
    </recommendedName>
</protein>
<keyword evidence="3" id="KW-1185">Reference proteome</keyword>
<reference evidence="3" key="1">
    <citation type="journal article" date="2017" name="Nat. Microbiol.">
        <title>Global analysis of biosynthetic gene clusters reveals vast potential of secondary metabolite production in Penicillium species.</title>
        <authorList>
            <person name="Nielsen J.C."/>
            <person name="Grijseels S."/>
            <person name="Prigent S."/>
            <person name="Ji B."/>
            <person name="Dainat J."/>
            <person name="Nielsen K.F."/>
            <person name="Frisvad J.C."/>
            <person name="Workman M."/>
            <person name="Nielsen J."/>
        </authorList>
    </citation>
    <scope>NUCLEOTIDE SEQUENCE [LARGE SCALE GENOMIC DNA]</scope>
    <source>
        <strain evidence="3">IBT 31811</strain>
    </source>
</reference>
<dbReference type="GO" id="GO:0008237">
    <property type="term" value="F:metallopeptidase activity"/>
    <property type="evidence" value="ECO:0007669"/>
    <property type="project" value="InterPro"/>
</dbReference>
<dbReference type="Proteomes" id="UP000191672">
    <property type="component" value="Unassembled WGS sequence"/>
</dbReference>
<name>A0A1V6PSJ5_9EURO</name>
<gene>
    <name evidence="2" type="ORF">PENANT_c042G08037</name>
</gene>
<evidence type="ECO:0000313" key="2">
    <source>
        <dbReference type="EMBL" id="OQD79913.1"/>
    </source>
</evidence>
<evidence type="ECO:0000256" key="1">
    <source>
        <dbReference type="SAM" id="SignalP"/>
    </source>
</evidence>
<evidence type="ECO:0000313" key="3">
    <source>
        <dbReference type="Proteomes" id="UP000191672"/>
    </source>
</evidence>
<accession>A0A1V6PSJ5</accession>
<dbReference type="Gene3D" id="3.40.390.10">
    <property type="entry name" value="Collagenase (Catalytic Domain)"/>
    <property type="match status" value="1"/>
</dbReference>
<comment type="caution">
    <text evidence="2">The sequence shown here is derived from an EMBL/GenBank/DDBJ whole genome shotgun (WGS) entry which is preliminary data.</text>
</comment>
<keyword evidence="1" id="KW-0732">Signal</keyword>